<evidence type="ECO:0000256" key="6">
    <source>
        <dbReference type="ARBA" id="ARBA00023136"/>
    </source>
</evidence>
<dbReference type="InterPro" id="IPR052923">
    <property type="entry name" value="UPF0718"/>
</dbReference>
<feature type="transmembrane region" description="Helical" evidence="7">
    <location>
        <begin position="353"/>
        <end position="375"/>
    </location>
</feature>
<evidence type="ECO:0000256" key="2">
    <source>
        <dbReference type="ARBA" id="ARBA00006386"/>
    </source>
</evidence>
<feature type="transmembrane region" description="Helical" evidence="7">
    <location>
        <begin position="84"/>
        <end position="101"/>
    </location>
</feature>
<name>A0ABS8ITM4_9BURK</name>
<dbReference type="InterPro" id="IPR005524">
    <property type="entry name" value="DUF318"/>
</dbReference>
<feature type="transmembrane region" description="Helical" evidence="7">
    <location>
        <begin position="381"/>
        <end position="405"/>
    </location>
</feature>
<dbReference type="Pfam" id="PF03773">
    <property type="entry name" value="ArsP_1"/>
    <property type="match status" value="1"/>
</dbReference>
<keyword evidence="6 7" id="KW-0472">Membrane</keyword>
<protein>
    <submittedName>
        <fullName evidence="9">Permease</fullName>
    </submittedName>
</protein>
<feature type="chain" id="PRO_5046466082" evidence="8">
    <location>
        <begin position="22"/>
        <end position="406"/>
    </location>
</feature>
<dbReference type="EMBL" id="JAJHPV010000013">
    <property type="protein sequence ID" value="MCC6071193.1"/>
    <property type="molecule type" value="Genomic_DNA"/>
</dbReference>
<evidence type="ECO:0000313" key="10">
    <source>
        <dbReference type="Proteomes" id="UP001198701"/>
    </source>
</evidence>
<evidence type="ECO:0000256" key="7">
    <source>
        <dbReference type="SAM" id="Phobius"/>
    </source>
</evidence>
<feature type="transmembrane region" description="Helical" evidence="7">
    <location>
        <begin position="285"/>
        <end position="306"/>
    </location>
</feature>
<evidence type="ECO:0000256" key="8">
    <source>
        <dbReference type="SAM" id="SignalP"/>
    </source>
</evidence>
<reference evidence="9 10" key="1">
    <citation type="submission" date="2021-11" db="EMBL/GenBank/DDBJ databases">
        <authorList>
            <person name="Huq M.A."/>
        </authorList>
    </citation>
    <scope>NUCLEOTIDE SEQUENCE [LARGE SCALE GENOMIC DNA]</scope>
    <source>
        <strain evidence="9 10">MAHUQ-52</strain>
    </source>
</reference>
<feature type="transmembrane region" description="Helical" evidence="7">
    <location>
        <begin position="168"/>
        <end position="192"/>
    </location>
</feature>
<comment type="similarity">
    <text evidence="2">Belongs to the UPF0718 family.</text>
</comment>
<dbReference type="PANTHER" id="PTHR34184:SF4">
    <property type="entry name" value="UPF0718 PROTEIN YCGR"/>
    <property type="match status" value="1"/>
</dbReference>
<feature type="transmembrane region" description="Helical" evidence="7">
    <location>
        <begin position="318"/>
        <end position="341"/>
    </location>
</feature>
<evidence type="ECO:0000256" key="3">
    <source>
        <dbReference type="ARBA" id="ARBA00022475"/>
    </source>
</evidence>
<accession>A0ABS8ITM4</accession>
<feature type="transmembrane region" description="Helical" evidence="7">
    <location>
        <begin position="212"/>
        <end position="235"/>
    </location>
</feature>
<feature type="signal peptide" evidence="8">
    <location>
        <begin position="1"/>
        <end position="21"/>
    </location>
</feature>
<keyword evidence="4 7" id="KW-0812">Transmembrane</keyword>
<evidence type="ECO:0000256" key="4">
    <source>
        <dbReference type="ARBA" id="ARBA00022692"/>
    </source>
</evidence>
<dbReference type="RefSeq" id="WP_229432117.1">
    <property type="nucleotide sequence ID" value="NZ_JAJHPV010000013.1"/>
</dbReference>
<evidence type="ECO:0000256" key="5">
    <source>
        <dbReference type="ARBA" id="ARBA00022989"/>
    </source>
</evidence>
<dbReference type="Proteomes" id="UP001198701">
    <property type="component" value="Unassembled WGS sequence"/>
</dbReference>
<dbReference type="PANTHER" id="PTHR34184">
    <property type="entry name" value="UPF0718 PROTEIN YCGR"/>
    <property type="match status" value="1"/>
</dbReference>
<proteinExistence type="inferred from homology"/>
<keyword evidence="5 7" id="KW-1133">Transmembrane helix</keyword>
<keyword evidence="10" id="KW-1185">Reference proteome</keyword>
<organism evidence="9 10">
    <name type="scientific">Massilia agrisoli</name>
    <dbReference type="NCBI Taxonomy" id="2892444"/>
    <lineage>
        <taxon>Bacteria</taxon>
        <taxon>Pseudomonadati</taxon>
        <taxon>Pseudomonadota</taxon>
        <taxon>Betaproteobacteria</taxon>
        <taxon>Burkholderiales</taxon>
        <taxon>Oxalobacteraceae</taxon>
        <taxon>Telluria group</taxon>
        <taxon>Massilia</taxon>
    </lineage>
</organism>
<comment type="subcellular location">
    <subcellularLocation>
        <location evidence="1">Cell membrane</location>
        <topology evidence="1">Multi-pass membrane protein</topology>
    </subcellularLocation>
</comment>
<sequence length="406" mass="40508">MKPILARSSARAGVASTAAHAAAAKAASCCAPAPRAAAQPAASGGCCAPAPRLTASTGGCCPAPAASGDGANPLSALWNKLDKPLLAAGLIMLAIALIAPQQLPASLAFTGESLLGIAPWLALSVAVAAYAKASKADALIASVFVGSPARMIVMGSFFGALSPFCSCGVVPVIAGLLGAGVPLAGVMAFWMSSPLMDPEMFGIIAASLGLEFAIVKTLAAVALGAFGGIITHVFVSRGLVGQALRSGPASCCPPAAAGARPDWNIFANSAARSAFVAGAASNGWFLLRWMVIAFLLESLMVAYLPAEKVVSLLGNNAGAIPLAVLLGVPSYLNSYAAVPLVRGLMDLGMNPAVALAFLIGGAVTSIPAATAVWALVRPRVFALYIGMALFGALGAGYAYSALLAFR</sequence>
<evidence type="ECO:0000313" key="9">
    <source>
        <dbReference type="EMBL" id="MCC6071193.1"/>
    </source>
</evidence>
<evidence type="ECO:0000256" key="1">
    <source>
        <dbReference type="ARBA" id="ARBA00004651"/>
    </source>
</evidence>
<keyword evidence="8" id="KW-0732">Signal</keyword>
<feature type="transmembrane region" description="Helical" evidence="7">
    <location>
        <begin position="139"/>
        <end position="161"/>
    </location>
</feature>
<feature type="transmembrane region" description="Helical" evidence="7">
    <location>
        <begin position="113"/>
        <end position="133"/>
    </location>
</feature>
<comment type="caution">
    <text evidence="9">The sequence shown here is derived from an EMBL/GenBank/DDBJ whole genome shotgun (WGS) entry which is preliminary data.</text>
</comment>
<gene>
    <name evidence="9" type="ORF">LMJ30_09525</name>
</gene>
<keyword evidence="3" id="KW-1003">Cell membrane</keyword>